<dbReference type="PROSITE" id="PS00389">
    <property type="entry name" value="ATPASE_DELTA"/>
    <property type="match status" value="1"/>
</dbReference>
<comment type="similarity">
    <text evidence="8">Belongs to the ATPase delta chain family.</text>
</comment>
<dbReference type="GO" id="GO:0005886">
    <property type="term" value="C:plasma membrane"/>
    <property type="evidence" value="ECO:0007669"/>
    <property type="project" value="UniProtKB-SubCell"/>
</dbReference>
<keyword evidence="6 8" id="KW-0139">CF(1)</keyword>
<sequence length="275" mass="29935">MKAASREALQQLYAAIDETSSQSSNAVEVDSQTGLEIFEVVEAIEGDRPLRVALANNAASAEQRVALADEVFTQHLSSNALNVLRKAVGLTWSTPRDLRTGLVAGARRILLRGAEYKNQLEQVEQELFSLSRVLDREGELCMLLSDRRVEASKRRSLLARLLEGKNITMFSEALVLHAVGRIEKDPASDVAALVEQAAELRGHKVARVVSAGSLTGAQREALAEKLHTIYDHRMSIHNEVDPSLLGGVRIHVGNEVIDGSTKAKLARMRSALSVG</sequence>
<dbReference type="InterPro" id="IPR000711">
    <property type="entry name" value="ATPase_OSCP/dsu"/>
</dbReference>
<keyword evidence="8" id="KW-1003">Cell membrane</keyword>
<dbReference type="PANTHER" id="PTHR11910">
    <property type="entry name" value="ATP SYNTHASE DELTA CHAIN"/>
    <property type="match status" value="1"/>
</dbReference>
<evidence type="ECO:0000256" key="8">
    <source>
        <dbReference type="HAMAP-Rule" id="MF_01416"/>
    </source>
</evidence>
<dbReference type="GO" id="GO:0046933">
    <property type="term" value="F:proton-transporting ATP synthase activity, rotational mechanism"/>
    <property type="evidence" value="ECO:0007669"/>
    <property type="project" value="UniProtKB-UniRule"/>
</dbReference>
<evidence type="ECO:0000256" key="3">
    <source>
        <dbReference type="ARBA" id="ARBA00022781"/>
    </source>
</evidence>
<protein>
    <recommendedName>
        <fullName evidence="8">ATP synthase subunit delta</fullName>
    </recommendedName>
    <alternativeName>
        <fullName evidence="8">ATP synthase F(1) sector subunit delta</fullName>
    </alternativeName>
    <alternativeName>
        <fullName evidence="8">F-type ATPase subunit delta</fullName>
        <shortName evidence="8">F-ATPase subunit delta</shortName>
    </alternativeName>
</protein>
<accession>A0AAP4BNI2</accession>
<dbReference type="PRINTS" id="PR00125">
    <property type="entry name" value="ATPASEDELTA"/>
</dbReference>
<dbReference type="Pfam" id="PF00213">
    <property type="entry name" value="OSCP"/>
    <property type="match status" value="1"/>
</dbReference>
<keyword evidence="4 8" id="KW-0406">Ion transport</keyword>
<evidence type="ECO:0000256" key="5">
    <source>
        <dbReference type="ARBA" id="ARBA00023136"/>
    </source>
</evidence>
<dbReference type="RefSeq" id="WP_027017751.1">
    <property type="nucleotide sequence ID" value="NZ_CP051667.1"/>
</dbReference>
<evidence type="ECO:0000256" key="1">
    <source>
        <dbReference type="ARBA" id="ARBA00004370"/>
    </source>
</evidence>
<keyword evidence="5 8" id="KW-0472">Membrane</keyword>
<dbReference type="GeneID" id="42781350"/>
<comment type="function">
    <text evidence="8">F(1)F(0) ATP synthase produces ATP from ADP in the presence of a proton or sodium gradient. F-type ATPases consist of two structural domains, F(1) containing the extramembraneous catalytic core and F(0) containing the membrane proton channel, linked together by a central stalk and a peripheral stalk. During catalysis, ATP synthesis in the catalytic domain of F(1) is coupled via a rotary mechanism of the central stalk subunits to proton translocation.</text>
</comment>
<dbReference type="InterPro" id="IPR020781">
    <property type="entry name" value="ATPase_OSCP/d_CS"/>
</dbReference>
<dbReference type="HAMAP" id="MF_01416">
    <property type="entry name" value="ATP_synth_delta_bact"/>
    <property type="match status" value="1"/>
</dbReference>
<dbReference type="AlphaFoldDB" id="A0AAP4BNI2"/>
<name>A0AAP4BNI2_9CORY</name>
<keyword evidence="7 8" id="KW-0066">ATP synthesis</keyword>
<organism evidence="9 10">
    <name type="scientific">Corynebacterium pseudodiphtheriticum</name>
    <dbReference type="NCBI Taxonomy" id="37637"/>
    <lineage>
        <taxon>Bacteria</taxon>
        <taxon>Bacillati</taxon>
        <taxon>Actinomycetota</taxon>
        <taxon>Actinomycetes</taxon>
        <taxon>Mycobacteriales</taxon>
        <taxon>Corynebacteriaceae</taxon>
        <taxon>Corynebacterium</taxon>
    </lineage>
</organism>
<keyword evidence="3 8" id="KW-0375">Hydrogen ion transport</keyword>
<evidence type="ECO:0000256" key="7">
    <source>
        <dbReference type="ARBA" id="ARBA00023310"/>
    </source>
</evidence>
<evidence type="ECO:0000313" key="9">
    <source>
        <dbReference type="EMBL" id="MDK4306226.1"/>
    </source>
</evidence>
<comment type="subcellular location">
    <subcellularLocation>
        <location evidence="8">Cell membrane</location>
        <topology evidence="8">Peripheral membrane protein</topology>
    </subcellularLocation>
    <subcellularLocation>
        <location evidence="1">Membrane</location>
    </subcellularLocation>
</comment>
<proteinExistence type="inferred from homology"/>
<evidence type="ECO:0000313" key="10">
    <source>
        <dbReference type="Proteomes" id="UP001224412"/>
    </source>
</evidence>
<dbReference type="GO" id="GO:0045259">
    <property type="term" value="C:proton-transporting ATP synthase complex"/>
    <property type="evidence" value="ECO:0007669"/>
    <property type="project" value="UniProtKB-KW"/>
</dbReference>
<gene>
    <name evidence="8" type="primary">atpH</name>
    <name evidence="9" type="ORF">QPX42_01455</name>
</gene>
<evidence type="ECO:0000256" key="2">
    <source>
        <dbReference type="ARBA" id="ARBA00022448"/>
    </source>
</evidence>
<dbReference type="NCBIfam" id="TIGR01145">
    <property type="entry name" value="ATP_synt_delta"/>
    <property type="match status" value="1"/>
</dbReference>
<dbReference type="EMBL" id="JASNVH010000002">
    <property type="protein sequence ID" value="MDK4306226.1"/>
    <property type="molecule type" value="Genomic_DNA"/>
</dbReference>
<evidence type="ECO:0000256" key="6">
    <source>
        <dbReference type="ARBA" id="ARBA00023196"/>
    </source>
</evidence>
<comment type="function">
    <text evidence="8">This protein is part of the stalk that links CF(0) to CF(1). It either transmits conformational changes from CF(0) to CF(1) or is implicated in proton conduction.</text>
</comment>
<evidence type="ECO:0000256" key="4">
    <source>
        <dbReference type="ARBA" id="ARBA00023065"/>
    </source>
</evidence>
<dbReference type="Proteomes" id="UP001224412">
    <property type="component" value="Unassembled WGS sequence"/>
</dbReference>
<keyword evidence="2 8" id="KW-0813">Transport</keyword>
<reference evidence="9" key="1">
    <citation type="submission" date="2023-05" db="EMBL/GenBank/DDBJ databases">
        <title>Metabolic capabilities are highly conserved among human nasal-associated Corynebacterium species in pangenomic analyses.</title>
        <authorList>
            <person name="Tran T.H."/>
            <person name="Roberts A.Q."/>
            <person name="Escapa I.F."/>
            <person name="Gao W."/>
            <person name="Conlan S."/>
            <person name="Kong H."/>
            <person name="Segre J.A."/>
            <person name="Kelly M.S."/>
            <person name="Lemon K.P."/>
        </authorList>
    </citation>
    <scope>NUCLEOTIDE SEQUENCE</scope>
    <source>
        <strain evidence="9">KPL2773</strain>
    </source>
</reference>
<comment type="caution">
    <text evidence="9">The sequence shown here is derived from an EMBL/GenBank/DDBJ whole genome shotgun (WGS) entry which is preliminary data.</text>
</comment>
<dbReference type="NCBIfam" id="NF009967">
    <property type="entry name" value="PRK13430.1"/>
    <property type="match status" value="1"/>
</dbReference>